<feature type="compositionally biased region" description="Gly residues" evidence="1">
    <location>
        <begin position="60"/>
        <end position="73"/>
    </location>
</feature>
<reference evidence="2 3" key="1">
    <citation type="submission" date="2020-10" db="EMBL/GenBank/DDBJ databases">
        <title>Sequencing the genomes of 1000 actinobacteria strains.</title>
        <authorList>
            <person name="Klenk H.-P."/>
        </authorList>
    </citation>
    <scope>NUCLEOTIDE SEQUENCE [LARGE SCALE GENOMIC DNA]</scope>
    <source>
        <strain evidence="2 3">DSM 43748</strain>
    </source>
</reference>
<evidence type="ECO:0000313" key="2">
    <source>
        <dbReference type="EMBL" id="MBE1562207.1"/>
    </source>
</evidence>
<dbReference type="EMBL" id="JADBEF010000001">
    <property type="protein sequence ID" value="MBE1562207.1"/>
    <property type="molecule type" value="Genomic_DNA"/>
</dbReference>
<gene>
    <name evidence="2" type="ORF">H4W81_004986</name>
</gene>
<feature type="region of interest" description="Disordered" evidence="1">
    <location>
        <begin position="24"/>
        <end position="73"/>
    </location>
</feature>
<proteinExistence type="predicted"/>
<feature type="compositionally biased region" description="Basic and acidic residues" evidence="1">
    <location>
        <begin position="49"/>
        <end position="59"/>
    </location>
</feature>
<keyword evidence="3" id="KW-1185">Reference proteome</keyword>
<evidence type="ECO:0000256" key="1">
    <source>
        <dbReference type="SAM" id="MobiDB-lite"/>
    </source>
</evidence>
<comment type="caution">
    <text evidence="2">The sequence shown here is derived from an EMBL/GenBank/DDBJ whole genome shotgun (WGS) entry which is preliminary data.</text>
</comment>
<evidence type="ECO:0000313" key="3">
    <source>
        <dbReference type="Proteomes" id="UP000661607"/>
    </source>
</evidence>
<protein>
    <submittedName>
        <fullName evidence="2">Uncharacterized protein</fullName>
    </submittedName>
</protein>
<accession>A0ABR9KJL6</accession>
<dbReference type="Proteomes" id="UP000661607">
    <property type="component" value="Unassembled WGS sequence"/>
</dbReference>
<name>A0ABR9KJL6_9ACTN</name>
<organism evidence="2 3">
    <name type="scientific">Nonomuraea africana</name>
    <dbReference type="NCBI Taxonomy" id="46171"/>
    <lineage>
        <taxon>Bacteria</taxon>
        <taxon>Bacillati</taxon>
        <taxon>Actinomycetota</taxon>
        <taxon>Actinomycetes</taxon>
        <taxon>Streptosporangiales</taxon>
        <taxon>Streptosporangiaceae</taxon>
        <taxon>Nonomuraea</taxon>
    </lineage>
</organism>
<sequence>MVVERDEEVRGERSGKLVCVADRAGRPAVGAQPAQRTWQQDQGVPGDRPGGHERGDIRRLGGGGQFPGAGGEVGDLARLQPEVVGGDCPAGVVVEAPGVRIEPLQPVGQAPLGVRPLAQRQRLDEAVPDAC</sequence>